<evidence type="ECO:0000313" key="1">
    <source>
        <dbReference type="EMBL" id="SVA48068.1"/>
    </source>
</evidence>
<protein>
    <recommendedName>
        <fullName evidence="2">DUF1552 domain-containing protein</fullName>
    </recommendedName>
</protein>
<reference evidence="1" key="1">
    <citation type="submission" date="2018-05" db="EMBL/GenBank/DDBJ databases">
        <authorList>
            <person name="Lanie J.A."/>
            <person name="Ng W.-L."/>
            <person name="Kazmierczak K.M."/>
            <person name="Andrzejewski T.M."/>
            <person name="Davidsen T.M."/>
            <person name="Wayne K.J."/>
            <person name="Tettelin H."/>
            <person name="Glass J.I."/>
            <person name="Rusch D."/>
            <person name="Podicherti R."/>
            <person name="Tsui H.-C.T."/>
            <person name="Winkler M.E."/>
        </authorList>
    </citation>
    <scope>NUCLEOTIDE SEQUENCE</scope>
</reference>
<evidence type="ECO:0008006" key="2">
    <source>
        <dbReference type="Google" id="ProtNLM"/>
    </source>
</evidence>
<organism evidence="1">
    <name type="scientific">marine metagenome</name>
    <dbReference type="NCBI Taxonomy" id="408172"/>
    <lineage>
        <taxon>unclassified sequences</taxon>
        <taxon>metagenomes</taxon>
        <taxon>ecological metagenomes</taxon>
    </lineage>
</organism>
<name>A0A381W7U5_9ZZZZ</name>
<dbReference type="EMBL" id="UINC01010838">
    <property type="protein sequence ID" value="SVA48068.1"/>
    <property type="molecule type" value="Genomic_DNA"/>
</dbReference>
<sequence>MNDRRDFLKQSVLGASALAFANGSRLLAAPGKPPMRFIFLSKGNGLFPSSLVPPSFSEKDKAVDAQKGSLDIDLDKHELTEWMRPIEAHKENMTILQGVSGKMCTTGHNGFQSALGAFRANGKESSLKWATVDFELAKLSPSPFHHVELACFFHAHNPVNGIGRGCSARGPLQGNHAFGAPKLAVDELFKSVSSKESDQAELQMDKRILEFMGRKQKELYGSLEGTERSKIFNYAESVESIRKRDEQLESMTEVIRRNRPNLDKKYLQETMTTVDRQFGHAEVMLAAMKAGLTNVGCIGLDYLPVDYTGLPGLENDIVNQHDVGHAKTYKGKFTPEIIRGKIRHQHMRVMAKLVESLKAVPEGNGTMFDSTMIFYLPSQGETHHSTGVEWPFVIMAGQNAKLNLGSRYIRLPGYGQEGHKTLGNLYTTLLNVCGNPIKHYGEFDLGLNKYRID</sequence>
<gene>
    <name evidence="1" type="ORF">METZ01_LOCUS100922</name>
</gene>
<proteinExistence type="predicted"/>
<dbReference type="InterPro" id="IPR006311">
    <property type="entry name" value="TAT_signal"/>
</dbReference>
<dbReference type="AlphaFoldDB" id="A0A381W7U5"/>
<dbReference type="Pfam" id="PF07586">
    <property type="entry name" value="HXXSHH"/>
    <property type="match status" value="1"/>
</dbReference>
<accession>A0A381W7U5</accession>
<dbReference type="InterPro" id="IPR011447">
    <property type="entry name" value="DUF1552"/>
</dbReference>
<feature type="non-terminal residue" evidence="1">
    <location>
        <position position="453"/>
    </location>
</feature>
<dbReference type="PROSITE" id="PS51318">
    <property type="entry name" value="TAT"/>
    <property type="match status" value="1"/>
</dbReference>